<evidence type="ECO:0000256" key="3">
    <source>
        <dbReference type="ARBA" id="ARBA00023014"/>
    </source>
</evidence>
<accession>T1AKB5</accession>
<keyword evidence="2" id="KW-0408">Iron</keyword>
<keyword evidence="3" id="KW-0411">Iron-sulfur</keyword>
<evidence type="ECO:0000313" key="4">
    <source>
        <dbReference type="EMBL" id="EQD42485.1"/>
    </source>
</evidence>
<name>T1AKB5_9ZZZZ</name>
<dbReference type="InterPro" id="IPR036249">
    <property type="entry name" value="Thioredoxin-like_sf"/>
</dbReference>
<dbReference type="GO" id="GO:0051536">
    <property type="term" value="F:iron-sulfur cluster binding"/>
    <property type="evidence" value="ECO:0007669"/>
    <property type="project" value="UniProtKB-KW"/>
</dbReference>
<proteinExistence type="predicted"/>
<dbReference type="EMBL" id="AUZY01009264">
    <property type="protein sequence ID" value="EQD42485.1"/>
    <property type="molecule type" value="Genomic_DNA"/>
</dbReference>
<dbReference type="SUPFAM" id="SSF52833">
    <property type="entry name" value="Thioredoxin-like"/>
    <property type="match status" value="1"/>
</dbReference>
<comment type="caution">
    <text evidence="4">The sequence shown here is derived from an EMBL/GenBank/DDBJ whole genome shotgun (WGS) entry which is preliminary data.</text>
</comment>
<dbReference type="Gene3D" id="1.10.10.1590">
    <property type="entry name" value="NADH-quinone oxidoreductase subunit E"/>
    <property type="match status" value="1"/>
</dbReference>
<dbReference type="Pfam" id="PF01257">
    <property type="entry name" value="2Fe-2S_thioredx"/>
    <property type="match status" value="1"/>
</dbReference>
<evidence type="ECO:0000256" key="1">
    <source>
        <dbReference type="ARBA" id="ARBA00022723"/>
    </source>
</evidence>
<protein>
    <submittedName>
        <fullName evidence="4">NADH-quinone oxidoreductase, E subunit</fullName>
    </submittedName>
</protein>
<dbReference type="AlphaFoldDB" id="T1AKB5"/>
<organism evidence="4">
    <name type="scientific">mine drainage metagenome</name>
    <dbReference type="NCBI Taxonomy" id="410659"/>
    <lineage>
        <taxon>unclassified sequences</taxon>
        <taxon>metagenomes</taxon>
        <taxon>ecological metagenomes</taxon>
    </lineage>
</organism>
<reference evidence="4" key="2">
    <citation type="journal article" date="2014" name="ISME J.">
        <title>Microbial stratification in low pH oxic and suboxic macroscopic growths along an acid mine drainage.</title>
        <authorList>
            <person name="Mendez-Garcia C."/>
            <person name="Mesa V."/>
            <person name="Sprenger R.R."/>
            <person name="Richter M."/>
            <person name="Diez M.S."/>
            <person name="Solano J."/>
            <person name="Bargiela R."/>
            <person name="Golyshina O.V."/>
            <person name="Manteca A."/>
            <person name="Ramos J.L."/>
            <person name="Gallego J.R."/>
            <person name="Llorente I."/>
            <person name="Martins Dos Santos V.A."/>
            <person name="Jensen O.N."/>
            <person name="Pelaez A.I."/>
            <person name="Sanchez J."/>
            <person name="Ferrer M."/>
        </authorList>
    </citation>
    <scope>NUCLEOTIDE SEQUENCE</scope>
</reference>
<feature type="non-terminal residue" evidence="4">
    <location>
        <position position="64"/>
    </location>
</feature>
<reference evidence="4" key="1">
    <citation type="submission" date="2013-08" db="EMBL/GenBank/DDBJ databases">
        <authorList>
            <person name="Mendez C."/>
            <person name="Richter M."/>
            <person name="Ferrer M."/>
            <person name="Sanchez J."/>
        </authorList>
    </citation>
    <scope>NUCLEOTIDE SEQUENCE</scope>
</reference>
<dbReference type="InterPro" id="IPR041921">
    <property type="entry name" value="NuoE_N"/>
</dbReference>
<dbReference type="GO" id="GO:0046872">
    <property type="term" value="F:metal ion binding"/>
    <property type="evidence" value="ECO:0007669"/>
    <property type="project" value="UniProtKB-KW"/>
</dbReference>
<sequence length="64" mass="7091">MSHLRTELRQRAEELVGLYPLRRSAMLPLLHLVQEQDGYLTPEGIAEVAELTGTTEADVRGTAS</sequence>
<evidence type="ECO:0000256" key="2">
    <source>
        <dbReference type="ARBA" id="ARBA00023004"/>
    </source>
</evidence>
<gene>
    <name evidence="4" type="ORF">B1B_14038</name>
</gene>
<keyword evidence="1" id="KW-0479">Metal-binding</keyword>